<feature type="compositionally biased region" description="Basic and acidic residues" evidence="6">
    <location>
        <begin position="149"/>
        <end position="160"/>
    </location>
</feature>
<keyword evidence="5" id="KW-0539">Nucleus</keyword>
<dbReference type="GO" id="GO:0008380">
    <property type="term" value="P:RNA splicing"/>
    <property type="evidence" value="ECO:0007669"/>
    <property type="project" value="UniProtKB-KW"/>
</dbReference>
<evidence type="ECO:0000259" key="7">
    <source>
        <dbReference type="Pfam" id="PF15912"/>
    </source>
</evidence>
<dbReference type="GO" id="GO:0003723">
    <property type="term" value="F:RNA binding"/>
    <property type="evidence" value="ECO:0007669"/>
    <property type="project" value="TreeGrafter"/>
</dbReference>
<feature type="domain" description="Virilizer N-terminal" evidence="7">
    <location>
        <begin position="6"/>
        <end position="252"/>
    </location>
</feature>
<organism evidence="8 9">
    <name type="scientific">Holothuria leucospilota</name>
    <name type="common">Black long sea cucumber</name>
    <name type="synonym">Mertensiothuria leucospilota</name>
    <dbReference type="NCBI Taxonomy" id="206669"/>
    <lineage>
        <taxon>Eukaryota</taxon>
        <taxon>Metazoa</taxon>
        <taxon>Echinodermata</taxon>
        <taxon>Eleutherozoa</taxon>
        <taxon>Echinozoa</taxon>
        <taxon>Holothuroidea</taxon>
        <taxon>Aspidochirotacea</taxon>
        <taxon>Aspidochirotida</taxon>
        <taxon>Holothuriidae</taxon>
        <taxon>Holothuria</taxon>
    </lineage>
</organism>
<dbReference type="GO" id="GO:0036396">
    <property type="term" value="C:RNA N6-methyladenosine methyltransferase complex"/>
    <property type="evidence" value="ECO:0007669"/>
    <property type="project" value="TreeGrafter"/>
</dbReference>
<dbReference type="GO" id="GO:0005634">
    <property type="term" value="C:nucleus"/>
    <property type="evidence" value="ECO:0007669"/>
    <property type="project" value="UniProtKB-SubCell"/>
</dbReference>
<feature type="region of interest" description="Disordered" evidence="6">
    <location>
        <begin position="673"/>
        <end position="709"/>
    </location>
</feature>
<dbReference type="InterPro" id="IPR026736">
    <property type="entry name" value="Virilizer"/>
</dbReference>
<evidence type="ECO:0000256" key="6">
    <source>
        <dbReference type="SAM" id="MobiDB-lite"/>
    </source>
</evidence>
<feature type="compositionally biased region" description="Pro residues" evidence="6">
    <location>
        <begin position="137"/>
        <end position="148"/>
    </location>
</feature>
<dbReference type="InterPro" id="IPR031801">
    <property type="entry name" value="VIR_N"/>
</dbReference>
<dbReference type="Pfam" id="PF15912">
    <property type="entry name" value="VIR_N"/>
    <property type="match status" value="1"/>
</dbReference>
<keyword evidence="4" id="KW-0508">mRNA splicing</keyword>
<accession>A0A9Q1CAS5</accession>
<feature type="compositionally biased region" description="Basic and acidic residues" evidence="6">
    <location>
        <begin position="304"/>
        <end position="321"/>
    </location>
</feature>
<dbReference type="EMBL" id="JAIZAY010000005">
    <property type="protein sequence ID" value="KAJ8041906.1"/>
    <property type="molecule type" value="Genomic_DNA"/>
</dbReference>
<feature type="compositionally biased region" description="Basic and acidic residues" evidence="6">
    <location>
        <begin position="1811"/>
        <end position="1821"/>
    </location>
</feature>
<proteinExistence type="inferred from homology"/>
<evidence type="ECO:0000313" key="9">
    <source>
        <dbReference type="Proteomes" id="UP001152320"/>
    </source>
</evidence>
<dbReference type="Proteomes" id="UP001152320">
    <property type="component" value="Chromosome 5"/>
</dbReference>
<evidence type="ECO:0000313" key="8">
    <source>
        <dbReference type="EMBL" id="KAJ8041906.1"/>
    </source>
</evidence>
<dbReference type="PANTHER" id="PTHR23185">
    <property type="entry name" value="PROTEIN VIRILIZER HOMOLOG"/>
    <property type="match status" value="1"/>
</dbReference>
<feature type="compositionally biased region" description="Basic and acidic residues" evidence="6">
    <location>
        <begin position="348"/>
        <end position="360"/>
    </location>
</feature>
<evidence type="ECO:0000256" key="3">
    <source>
        <dbReference type="ARBA" id="ARBA00022664"/>
    </source>
</evidence>
<feature type="compositionally biased region" description="Polar residues" evidence="6">
    <location>
        <begin position="165"/>
        <end position="180"/>
    </location>
</feature>
<sequence>MEDSPSKELLFCSTFCHDEEDQVQLDLIQFPYPVNINELRVVPRGQWAHQKLEEDMHYGQTQPSSLKVEFFFKSCKTDSSAIYQKMGNLDFSEKGSFQFFPKTLVLTEFVVVRGRYKRLTLCVYGRTPSPAGEASSPSPPPPPPPPPPAKDKPSEVKQGVEEISTIKTIESVSSTRTSDWNWEDPEERLPEDPHFAEFPEHEAEAIPQKVAEPSHAPVRRGPRTPSPPPPPSSSEQWPGQEPGERWSDEEEVSPEEWHTQDLWVEGQPGDLPQDEPAGTWDDNEGTWQTTDSWEPQDGGDWEEGERGPRDEDWKKDQTEGKRKGKGPRTPPGEPRSPQSYDRKRSRPRDRQEESGESREERKRKRRKPVEMFEQLSPERSLIGFPSDGGRPPDDQEDEEVITEAYEEISDEEVLEEVEGFMENMDIDSLDAGWGDVTPFDPYQAEMEPLKCLAAPGKTWYDREKATLEKFPAESEEGHKLRILIATFQAGDRGPKWVSCLEEIPNLVKPYLTSLLEEELNTVCTWTIEALDYSIAQTQPIAVNIRQLKAGMKLTSCLCSCGETVVEKLVERDIFAKLFSLLFEAHMASSLKLMILKALDSSTNWQIGLEKFLTEAEGQQKNGYQKLLKFLLTEQTVRVVQAGTALVQKFHLYEILGTLKDTVDMVLSTTPIKQLKDTEQSVPPQGEGSRPPSSLDENSPDVPDSQGQPLEPDFANLDEGLFKKLESCLKEIYDVFKTGAYNLVQPTPKSFPTTAAPSREEGDDIWSVLYHIFAKRDLLGSLTFLVCCPSTACVVSLMTTVYKIFTSIADSFQGILMLASQPEIVKTLFQAFTTSDEEEPEDTSLQQLGLEIMHKMAALQILDSLMDKMSSGQGMEHRENVQILECLEQAFALTFNPVGRRALADVFSKEDNFKYFFALLKADVPENESEDPQPKKNALDGYLHHLIWVVLQYNEDMNLLKRYSEVLNEQTADKDFHKWVAPLKSGLFDRSAVGPLVDYIQGTCDDLVADFSNISPGILTSLRVLKHLTCVPVTMQSEGQQKDLSYQLATLEMFSHGGINALSTCIKKISDLLLRPWQMGHCLTSKQQHLAETIAMLALKLLKVVLNELFSTGTVQFRDERPVSSIVSLYTVVCCAPPSGTLGQKPQEIHKDIIDILLTFTTAPAVAPDSTEALSHGCWNTMLKVILQYIPTGPYTYLGGLSLLSDLLPLPLPLQTQENLSEEETSQGLHLRKLWSIHVLCQSIPIQTIISQLAYTSSPVLQLMLRRVLCQISDLAAPTALLVIRSVLEAFTSKLKQTDGVMEPSSLELAQVLSLFVYLISQPSIKAAFLHLIGGSLGAEDPLHDILKKMLILMNIPFESSAHLQAQECIVASLQSSCSPDITLLSDENLSMLEQLSNSLPGKEDMNLICTHLLDHVTSPDHSYASILPALRMIATLLDHDYGFNHVKSALLTQQGILSEFYKRLTDAFTRDSSDYLSTLSTAVDLLHFLVSADSYQEEDQGSSEAARYRTQALTTKELRQLIGWEVEGEDHSLKQLEKILVECCKEDEKLESLLDSLSSLLQVLDGADPSDKPPVTAQEVELPPAMKLADQFSSRLVFYVSEDEDDRFVPGIWTGLPPMDELDAEPEMIKCNLEEMRAKFIPDFNLQEELEKGLMTEERSPGKPKPKHGRRYQALISKGRGQFFNTVRRAHNTGFRGGKRNHDVFRQRAQNTSRPPSMHVDDFMNFENSPSSGEHQFNRNQPQRRGMGAPRGPRGPRGGFRQWSGSHAQFRRDTGPPRGMSPRGRGQWGPGRKPMRSGYHQGPPVRNYIPRRPDPRSEGRLPPRSPMGPQPYNRPSSAERPRGPYRGMRAMGPRGSPSPRRGGRGYRGGHWTGDPHMRPPGKGMRGRPPPGRHSRSFTR</sequence>
<feature type="compositionally biased region" description="Low complexity" evidence="6">
    <location>
        <begin position="1776"/>
        <end position="1785"/>
    </location>
</feature>
<keyword evidence="9" id="KW-1185">Reference proteome</keyword>
<feature type="compositionally biased region" description="Polar residues" evidence="6">
    <location>
        <begin position="1726"/>
        <end position="1740"/>
    </location>
</feature>
<reference evidence="8" key="1">
    <citation type="submission" date="2021-10" db="EMBL/GenBank/DDBJ databases">
        <title>Tropical sea cucumber genome reveals ecological adaptation and Cuvierian tubules defense mechanism.</title>
        <authorList>
            <person name="Chen T."/>
        </authorList>
    </citation>
    <scope>NUCLEOTIDE SEQUENCE</scope>
    <source>
        <strain evidence="8">Nanhai2018</strain>
        <tissue evidence="8">Muscle</tissue>
    </source>
</reference>
<gene>
    <name evidence="8" type="ORF">HOLleu_12837</name>
</gene>
<dbReference type="PANTHER" id="PTHR23185:SF0">
    <property type="entry name" value="PROTEIN VIRILIZER HOMOLOG"/>
    <property type="match status" value="1"/>
</dbReference>
<comment type="similarity">
    <text evidence="2">Belongs to the vir family.</text>
</comment>
<feature type="region of interest" description="Disordered" evidence="6">
    <location>
        <begin position="127"/>
        <end position="397"/>
    </location>
</feature>
<feature type="compositionally biased region" description="Low complexity" evidence="6">
    <location>
        <begin position="1741"/>
        <end position="1752"/>
    </location>
</feature>
<feature type="compositionally biased region" description="Basic residues" evidence="6">
    <location>
        <begin position="1890"/>
        <end position="1899"/>
    </location>
</feature>
<comment type="subcellular location">
    <subcellularLocation>
        <location evidence="1">Nucleus</location>
    </subcellularLocation>
</comment>
<name>A0A9Q1CAS5_HOLLE</name>
<feature type="compositionally biased region" description="Basic and acidic residues" evidence="6">
    <location>
        <begin position="187"/>
        <end position="204"/>
    </location>
</feature>
<evidence type="ECO:0000256" key="4">
    <source>
        <dbReference type="ARBA" id="ARBA00023187"/>
    </source>
</evidence>
<feature type="region of interest" description="Disordered" evidence="6">
    <location>
        <begin position="1692"/>
        <end position="1899"/>
    </location>
</feature>
<dbReference type="GO" id="GO:0006397">
    <property type="term" value="P:mRNA processing"/>
    <property type="evidence" value="ECO:0007669"/>
    <property type="project" value="UniProtKB-KW"/>
</dbReference>
<protein>
    <submittedName>
        <fullName evidence="8">Protein virilizer-like</fullName>
    </submittedName>
</protein>
<comment type="caution">
    <text evidence="8">The sequence shown here is derived from an EMBL/GenBank/DDBJ whole genome shotgun (WGS) entry which is preliminary data.</text>
</comment>
<evidence type="ECO:0000256" key="5">
    <source>
        <dbReference type="ARBA" id="ARBA00023242"/>
    </source>
</evidence>
<dbReference type="OrthoDB" id="2011702at2759"/>
<evidence type="ECO:0000256" key="2">
    <source>
        <dbReference type="ARBA" id="ARBA00008371"/>
    </source>
</evidence>
<evidence type="ECO:0000256" key="1">
    <source>
        <dbReference type="ARBA" id="ARBA00004123"/>
    </source>
</evidence>
<keyword evidence="3" id="KW-0507">mRNA processing</keyword>